<dbReference type="Pfam" id="PF07451">
    <property type="entry name" value="SpoVAD"/>
    <property type="match status" value="1"/>
</dbReference>
<dbReference type="RefSeq" id="WP_034421423.1">
    <property type="nucleotide sequence ID" value="NZ_CP045798.1"/>
</dbReference>
<accession>A0A7G6E0G8</accession>
<gene>
    <name evidence="1" type="primary">spoVAD</name>
    <name evidence="1" type="ORF">BR63_04110</name>
</gene>
<keyword evidence="2" id="KW-1185">Reference proteome</keyword>
<dbReference type="OrthoDB" id="9770068at2"/>
<dbReference type="NCBIfam" id="TIGR02845">
    <property type="entry name" value="spore_V_AD"/>
    <property type="match status" value="1"/>
</dbReference>
<sequence>MVLKKLGKQTLQFNSIPSIKSWASVVGPMEGQGPLADYFDVIWDNTLGSEKTWEKAEQKLMQYSMELALEKAGLLPTDLDFYLAGDLLNQIITANFTAGSLGVPFFGLFGACSTLAEGLALAGVLIDGGYAAKVGVSASSHHDTAERQFRFPTELGVQRPKTAQWTVTGCGSFVVENKSHGFKITQATIGKVVDMGTMNANDMGTAMAPAAFDTIQTHLQDTGRKIDDYDLIITGDLGLLGNNILKELLKKQGMDTGNVSDCGILIYSPEQDTHSGGSGCGCSAVVLAGYLLEQMRKGVYKRIFLVGTGALLSPTSSFQGNSIPCIAHGVVLEYS</sequence>
<organism evidence="1 2">
    <name type="scientific">Thermanaerosceptrum fracticalcis</name>
    <dbReference type="NCBI Taxonomy" id="1712410"/>
    <lineage>
        <taxon>Bacteria</taxon>
        <taxon>Bacillati</taxon>
        <taxon>Bacillota</taxon>
        <taxon>Clostridia</taxon>
        <taxon>Eubacteriales</taxon>
        <taxon>Peptococcaceae</taxon>
        <taxon>Thermanaerosceptrum</taxon>
    </lineage>
</organism>
<proteinExistence type="predicted"/>
<name>A0A7G6E0G8_THEFR</name>
<evidence type="ECO:0000313" key="2">
    <source>
        <dbReference type="Proteomes" id="UP000515847"/>
    </source>
</evidence>
<dbReference type="GO" id="GO:0016746">
    <property type="term" value="F:acyltransferase activity"/>
    <property type="evidence" value="ECO:0007669"/>
    <property type="project" value="InterPro"/>
</dbReference>
<dbReference type="KEGG" id="tfr:BR63_04110"/>
<reference evidence="1 2" key="1">
    <citation type="journal article" date="2019" name="Front. Microbiol.">
        <title>Thermoanaerosceptrum fracticalcis gen. nov. sp. nov., a Novel Fumarate-Fermenting Microorganism From a Deep Fractured Carbonate Aquifer of the US Great Basin.</title>
        <authorList>
            <person name="Hamilton-Brehm S.D."/>
            <person name="Stewart L.E."/>
            <person name="Zavarin M."/>
            <person name="Caldwell M."/>
            <person name="Lawson P.A."/>
            <person name="Onstott T.C."/>
            <person name="Grzymski J."/>
            <person name="Neveux I."/>
            <person name="Lollar B.S."/>
            <person name="Russell C.E."/>
            <person name="Moser D.P."/>
        </authorList>
    </citation>
    <scope>NUCLEOTIDE SEQUENCE [LARGE SCALE GENOMIC DNA]</scope>
    <source>
        <strain evidence="1 2">DRI-13</strain>
    </source>
</reference>
<dbReference type="InterPro" id="IPR038369">
    <property type="entry name" value="SpoVAD_sf"/>
</dbReference>
<dbReference type="Proteomes" id="UP000515847">
    <property type="component" value="Chromosome"/>
</dbReference>
<dbReference type="Gene3D" id="3.40.47.40">
    <property type="entry name" value="Stage V sporulation protein AD"/>
    <property type="match status" value="1"/>
</dbReference>
<dbReference type="NCBIfam" id="NF006160">
    <property type="entry name" value="PRK08304.1"/>
    <property type="match status" value="1"/>
</dbReference>
<dbReference type="EMBL" id="CP045798">
    <property type="protein sequence ID" value="QNB45572.1"/>
    <property type="molecule type" value="Genomic_DNA"/>
</dbReference>
<dbReference type="InterPro" id="IPR010894">
    <property type="entry name" value="SpoVAD"/>
</dbReference>
<protein>
    <submittedName>
        <fullName evidence="1">Stage V sporulation protein AD</fullName>
    </submittedName>
</protein>
<dbReference type="PIRSF" id="PIRSF011570">
    <property type="entry name" value="SpoVAD"/>
    <property type="match status" value="1"/>
</dbReference>
<dbReference type="SUPFAM" id="SSF53901">
    <property type="entry name" value="Thiolase-like"/>
    <property type="match status" value="1"/>
</dbReference>
<evidence type="ECO:0000313" key="1">
    <source>
        <dbReference type="EMBL" id="QNB45572.1"/>
    </source>
</evidence>
<dbReference type="AlphaFoldDB" id="A0A7G6E0G8"/>
<dbReference type="InterPro" id="IPR016039">
    <property type="entry name" value="Thiolase-like"/>
</dbReference>